<gene>
    <name evidence="5" type="ORF">L4923_10260</name>
</gene>
<dbReference type="InterPro" id="IPR036188">
    <property type="entry name" value="FAD/NAD-bd_sf"/>
</dbReference>
<dbReference type="EMBL" id="JAKREW010000007">
    <property type="protein sequence ID" value="MCG7505396.1"/>
    <property type="molecule type" value="Genomic_DNA"/>
</dbReference>
<comment type="function">
    <text evidence="1">Probable oxidoreductase that may play a role as regulator of mitochondrial function.</text>
</comment>
<name>A0ABS9QDA2_9HYPH</name>
<dbReference type="Gene3D" id="3.50.50.60">
    <property type="entry name" value="FAD/NAD(P)-binding domain"/>
    <property type="match status" value="2"/>
</dbReference>
<evidence type="ECO:0000256" key="1">
    <source>
        <dbReference type="ARBA" id="ARBA00037217"/>
    </source>
</evidence>
<sequence>MGKPYDVVIIGAGHNGLVSGAYLAQAGKSVLALERRDVIGGAAVTEELWPGYSINTASYVMSLLQPKIMLDLKLKSHGLEVIEPPPLVQLFPDGRHLTFWGAPERMAAEFAKFCPEDREAYVRYRAHLTVLAPTVRNLMWSVPIDPTSRKPSEMAATLRFLWKNRGAIRNFYDLFDLFTMSAYDYLGRWFKSETAKLALGFYAAGGGGGNASFRTPGTAFALTRSLLRDHSTAAGGPGFVKGGMGSISKAIAAAGGAHGMEVRTGAKVASVIVKDGRAVGVELETGETVSAKVVVANANARTTFLQLVPKTALPAGFVAHIAQYQAKSTVFKVHLALDGLPTVPGFAERSLGFDYPIQLRIAPSVDSIEESYALAQAGRITERPFLTAMTPSVLDPTLAPPGHHVMSIFGGHVPNVPRGSSWDDKREDLYESAIDTLAEYMPDVRQRIVHHQTLTPLDYERVFDLPGGHLQHGEMSLNQMFFSRPAPHFAAHRSPVAGLYICGASAHPGGGVTGIPGHNAASVILKDRAV</sequence>
<evidence type="ECO:0000259" key="4">
    <source>
        <dbReference type="Pfam" id="PF01593"/>
    </source>
</evidence>
<evidence type="ECO:0000256" key="2">
    <source>
        <dbReference type="ARBA" id="ARBA00038825"/>
    </source>
</evidence>
<dbReference type="SUPFAM" id="SSF51905">
    <property type="entry name" value="FAD/NAD(P)-binding domain"/>
    <property type="match status" value="1"/>
</dbReference>
<dbReference type="PANTHER" id="PTHR10668">
    <property type="entry name" value="PHYTOENE DEHYDROGENASE"/>
    <property type="match status" value="1"/>
</dbReference>
<organism evidence="5 6">
    <name type="scientific">Mesorhizobium retamae</name>
    <dbReference type="NCBI Taxonomy" id="2912854"/>
    <lineage>
        <taxon>Bacteria</taxon>
        <taxon>Pseudomonadati</taxon>
        <taxon>Pseudomonadota</taxon>
        <taxon>Alphaproteobacteria</taxon>
        <taxon>Hyphomicrobiales</taxon>
        <taxon>Phyllobacteriaceae</taxon>
        <taxon>Mesorhizobium</taxon>
    </lineage>
</organism>
<comment type="subunit">
    <text evidence="2">Interacts with COX5B; this interaction may contribute to localize PYROXD2 to the inner face of the inner mitochondrial membrane.</text>
</comment>
<protein>
    <recommendedName>
        <fullName evidence="3">Pyridine nucleotide-disulfide oxidoreductase domain-containing protein 2</fullName>
    </recommendedName>
</protein>
<feature type="domain" description="Amine oxidase" evidence="4">
    <location>
        <begin position="16"/>
        <end position="446"/>
    </location>
</feature>
<dbReference type="InterPro" id="IPR002937">
    <property type="entry name" value="Amino_oxidase"/>
</dbReference>
<keyword evidence="6" id="KW-1185">Reference proteome</keyword>
<accession>A0ABS9QDA2</accession>
<dbReference type="RefSeq" id="WP_239364410.1">
    <property type="nucleotide sequence ID" value="NZ_JAKREW010000007.1"/>
</dbReference>
<dbReference type="PANTHER" id="PTHR10668:SF103">
    <property type="entry name" value="PYRIDINE NUCLEOTIDE-DISULFIDE OXIDOREDUCTASE DOMAIN-CONTAINING PROTEIN 2"/>
    <property type="match status" value="1"/>
</dbReference>
<proteinExistence type="predicted"/>
<dbReference type="Proteomes" id="UP001201701">
    <property type="component" value="Unassembled WGS sequence"/>
</dbReference>
<evidence type="ECO:0000256" key="3">
    <source>
        <dbReference type="ARBA" id="ARBA00040298"/>
    </source>
</evidence>
<dbReference type="Pfam" id="PF01593">
    <property type="entry name" value="Amino_oxidase"/>
    <property type="match status" value="1"/>
</dbReference>
<comment type="caution">
    <text evidence="5">The sequence shown here is derived from an EMBL/GenBank/DDBJ whole genome shotgun (WGS) entry which is preliminary data.</text>
</comment>
<evidence type="ECO:0000313" key="5">
    <source>
        <dbReference type="EMBL" id="MCG7505396.1"/>
    </source>
</evidence>
<reference evidence="5 6" key="1">
    <citation type="submission" date="2022-02" db="EMBL/GenBank/DDBJ databases">
        <title>Draft genome sequence of Mezorhizobium retamae strain IRAMC:0171 isolated from Retama raetam nodules.</title>
        <authorList>
            <person name="Bengaied R."/>
            <person name="Sbissi I."/>
            <person name="Huber K."/>
            <person name="Ghodbane F."/>
            <person name="Nouioui I."/>
            <person name="Tarhouni M."/>
            <person name="Gtari M."/>
        </authorList>
    </citation>
    <scope>NUCLEOTIDE SEQUENCE [LARGE SCALE GENOMIC DNA]</scope>
    <source>
        <strain evidence="5 6">IRAMC:0171</strain>
    </source>
</reference>
<evidence type="ECO:0000313" key="6">
    <source>
        <dbReference type="Proteomes" id="UP001201701"/>
    </source>
</evidence>